<dbReference type="EMBL" id="VUNJ01000001">
    <property type="protein sequence ID" value="MST90452.1"/>
    <property type="molecule type" value="Genomic_DNA"/>
</dbReference>
<dbReference type="RefSeq" id="WP_154521166.1">
    <property type="nucleotide sequence ID" value="NZ_VUNJ01000001.1"/>
</dbReference>
<protein>
    <submittedName>
        <fullName evidence="2">Extracellular solute-binding protein</fullName>
    </submittedName>
</protein>
<proteinExistence type="predicted"/>
<accession>A0A6I2TYT4</accession>
<dbReference type="SUPFAM" id="SSF53850">
    <property type="entry name" value="Periplasmic binding protein-like II"/>
    <property type="match status" value="1"/>
</dbReference>
<dbReference type="Proteomes" id="UP000431913">
    <property type="component" value="Unassembled WGS sequence"/>
</dbReference>
<dbReference type="PANTHER" id="PTHR43649">
    <property type="entry name" value="ARABINOSE-BINDING PROTEIN-RELATED"/>
    <property type="match status" value="1"/>
</dbReference>
<dbReference type="PROSITE" id="PS51257">
    <property type="entry name" value="PROKAR_LIPOPROTEIN"/>
    <property type="match status" value="1"/>
</dbReference>
<organism evidence="2 3">
    <name type="scientific">Ruthenibacterium lactatiformans</name>
    <dbReference type="NCBI Taxonomy" id="1550024"/>
    <lineage>
        <taxon>Bacteria</taxon>
        <taxon>Bacillati</taxon>
        <taxon>Bacillota</taxon>
        <taxon>Clostridia</taxon>
        <taxon>Eubacteriales</taxon>
        <taxon>Oscillospiraceae</taxon>
        <taxon>Ruthenibacterium</taxon>
    </lineage>
</organism>
<evidence type="ECO:0000256" key="1">
    <source>
        <dbReference type="SAM" id="SignalP"/>
    </source>
</evidence>
<feature type="signal peptide" evidence="1">
    <location>
        <begin position="1"/>
        <end position="18"/>
    </location>
</feature>
<name>A0A6I2TYT4_9FIRM</name>
<feature type="chain" id="PRO_5038928883" evidence="1">
    <location>
        <begin position="19"/>
        <end position="532"/>
    </location>
</feature>
<gene>
    <name evidence="2" type="ORF">FYJ76_00645</name>
</gene>
<dbReference type="Pfam" id="PF13416">
    <property type="entry name" value="SBP_bac_8"/>
    <property type="match status" value="1"/>
</dbReference>
<keyword evidence="1" id="KW-0732">Signal</keyword>
<evidence type="ECO:0000313" key="2">
    <source>
        <dbReference type="EMBL" id="MST90452.1"/>
    </source>
</evidence>
<dbReference type="AlphaFoldDB" id="A0A6I2TYT4"/>
<dbReference type="InterPro" id="IPR050490">
    <property type="entry name" value="Bact_solute-bd_prot1"/>
</dbReference>
<dbReference type="InterPro" id="IPR006059">
    <property type="entry name" value="SBP"/>
</dbReference>
<dbReference type="Gene3D" id="3.40.190.10">
    <property type="entry name" value="Periplasmic binding protein-like II"/>
    <property type="match status" value="2"/>
</dbReference>
<evidence type="ECO:0000313" key="3">
    <source>
        <dbReference type="Proteomes" id="UP000431913"/>
    </source>
</evidence>
<reference evidence="2 3" key="1">
    <citation type="submission" date="2019-08" db="EMBL/GenBank/DDBJ databases">
        <title>In-depth cultivation of the pig gut microbiome towards novel bacterial diversity and tailored functional studies.</title>
        <authorList>
            <person name="Wylensek D."/>
            <person name="Hitch T.C.A."/>
            <person name="Clavel T."/>
        </authorList>
    </citation>
    <scope>NUCLEOTIDE SEQUENCE [LARGE SCALE GENOMIC DNA]</scope>
    <source>
        <strain evidence="2 3">WCA3-601-WT-6J</strain>
    </source>
</reference>
<dbReference type="PANTHER" id="PTHR43649:SF12">
    <property type="entry name" value="DIACETYLCHITOBIOSE BINDING PROTEIN DASA"/>
    <property type="match status" value="1"/>
</dbReference>
<comment type="caution">
    <text evidence="2">The sequence shown here is derived from an EMBL/GenBank/DDBJ whole genome shotgun (WGS) entry which is preliminary data.</text>
</comment>
<sequence>MKKSLKKILAFTMAAAMAAGLAACGSSASTSPSAGGSGSAPTVSDEPIKISMYYADNPTLPYMDSWLAVQETAKIAGVDLTVEAIPSTDYNTKVSLALNTGENCPDVILYQDTKGENSSLALNGAIVPISDYPEWTPNFNAMVEKLGLKDDVEELALKDGKRYFMPQLFDQPFYDGGLIMRQDYLEEKGFDAPKTFDDLYEILKAYKADHPDSYPLTTLVAPYVTYRMTMPSFGISFGKSSSSGTGALSYDYEKGEYFEGCISEEAREYLRFMNKLYAEGLLDPEMAAPIDGDVWSTKMATGAAMATYAYYDQIGGVETASEIDGFKLQMYPSLEGPAGAHHQPKSKTGKGIMFPASTAERDDFEQVVRAVDEMFFSEECSTIWCLGVEGTTYTMDGDKIVYSDELTSSPDGIYKTMQVKYGCGADPFQFVWINEREMSKYDENYAQINKTVAGMENGNVIQPLPPTPLFDDLTAEDAASLQTPLADSIEVWIDAFVTGSKSLDTDWDAYVAEMKNLQIEEFCKMYNDNLRK</sequence>